<sequence length="50" mass="5391">MPTSLASADSSQLRLMARIARMYHELGMTQSEIASELHVSQPLHGPRGAG</sequence>
<dbReference type="InterPro" id="IPR010982">
    <property type="entry name" value="Lambda_DNA-bd_dom_sf"/>
</dbReference>
<dbReference type="RefSeq" id="WP_232009889.1">
    <property type="nucleotide sequence ID" value="NZ_LR134350.1"/>
</dbReference>
<reference evidence="1 2" key="1">
    <citation type="submission" date="2018-12" db="EMBL/GenBank/DDBJ databases">
        <authorList>
            <consortium name="Pathogen Informatics"/>
        </authorList>
    </citation>
    <scope>NUCLEOTIDE SEQUENCE [LARGE SCALE GENOMIC DNA]</scope>
    <source>
        <strain evidence="1 2">NCTC11636</strain>
    </source>
</reference>
<dbReference type="SUPFAM" id="SSF47413">
    <property type="entry name" value="lambda repressor-like DNA-binding domains"/>
    <property type="match status" value="1"/>
</dbReference>
<name>A0A448HGK1_9ACTO</name>
<dbReference type="GO" id="GO:0003677">
    <property type="term" value="F:DNA binding"/>
    <property type="evidence" value="ECO:0007669"/>
    <property type="project" value="InterPro"/>
</dbReference>
<dbReference type="AlphaFoldDB" id="A0A448HGK1"/>
<dbReference type="Proteomes" id="UP000266895">
    <property type="component" value="Chromosome"/>
</dbReference>
<organism evidence="1 2">
    <name type="scientific">Actinomyces howellii</name>
    <dbReference type="NCBI Taxonomy" id="52771"/>
    <lineage>
        <taxon>Bacteria</taxon>
        <taxon>Bacillati</taxon>
        <taxon>Actinomycetota</taxon>
        <taxon>Actinomycetes</taxon>
        <taxon>Actinomycetales</taxon>
        <taxon>Actinomycetaceae</taxon>
        <taxon>Actinomyces</taxon>
    </lineage>
</organism>
<evidence type="ECO:0000313" key="1">
    <source>
        <dbReference type="EMBL" id="VEG27810.1"/>
    </source>
</evidence>
<proteinExistence type="predicted"/>
<dbReference type="Gene3D" id="1.10.10.60">
    <property type="entry name" value="Homeodomain-like"/>
    <property type="match status" value="1"/>
</dbReference>
<accession>A0A448HGK1</accession>
<protein>
    <submittedName>
        <fullName evidence="1">Transcriptional regulator, contains sigma factor-related N-terminal domain</fullName>
    </submittedName>
</protein>
<keyword evidence="2" id="KW-1185">Reference proteome</keyword>
<dbReference type="KEGG" id="ahw:NCTC11636_01181"/>
<dbReference type="EMBL" id="LR134350">
    <property type="protein sequence ID" value="VEG27810.1"/>
    <property type="molecule type" value="Genomic_DNA"/>
</dbReference>
<evidence type="ECO:0000313" key="2">
    <source>
        <dbReference type="Proteomes" id="UP000266895"/>
    </source>
</evidence>
<gene>
    <name evidence="1" type="ORF">NCTC11636_01181</name>
</gene>